<sequence length="92" mass="10539">MRRCITSTSAGQRMADALPGAHLQCAEPSQRAHSRIEDWQFNLTDEGIREMCTWEQFCRFAREPERRLIALCGVIGSGKTVMLRRLQQVMEA</sequence>
<evidence type="ECO:0000313" key="2">
    <source>
        <dbReference type="Proteomes" id="UP000276587"/>
    </source>
</evidence>
<proteinExistence type="predicted"/>
<dbReference type="AlphaFoldDB" id="A0A3M4AUG7"/>
<evidence type="ECO:0000313" key="1">
    <source>
        <dbReference type="EMBL" id="RMP10597.1"/>
    </source>
</evidence>
<name>A0A3M4AUG7_PSEMA</name>
<organism evidence="1 2">
    <name type="scientific">Pseudomonas marginalis pv. marginalis</name>
    <dbReference type="NCBI Taxonomy" id="97473"/>
    <lineage>
        <taxon>Bacteria</taxon>
        <taxon>Pseudomonadati</taxon>
        <taxon>Pseudomonadota</taxon>
        <taxon>Gammaproteobacteria</taxon>
        <taxon>Pseudomonadales</taxon>
        <taxon>Pseudomonadaceae</taxon>
        <taxon>Pseudomonas</taxon>
    </lineage>
</organism>
<dbReference type="EMBL" id="RBQF01000133">
    <property type="protein sequence ID" value="RMP10597.1"/>
    <property type="molecule type" value="Genomic_DNA"/>
</dbReference>
<comment type="caution">
    <text evidence="1">The sequence shown here is derived from an EMBL/GenBank/DDBJ whole genome shotgun (WGS) entry which is preliminary data.</text>
</comment>
<gene>
    <name evidence="1" type="ORF">ALQ29_200052</name>
</gene>
<reference evidence="1 2" key="1">
    <citation type="submission" date="2018-08" db="EMBL/GenBank/DDBJ databases">
        <title>Recombination of ecologically and evolutionarily significant loci maintains genetic cohesion in the Pseudomonas syringae species complex.</title>
        <authorList>
            <person name="Dillon M."/>
            <person name="Thakur S."/>
            <person name="Almeida R.N.D."/>
            <person name="Weir B.S."/>
            <person name="Guttman D.S."/>
        </authorList>
    </citation>
    <scope>NUCLEOTIDE SEQUENCE [LARGE SCALE GENOMIC DNA]</scope>
    <source>
        <strain evidence="1 2">ICMP 3555</strain>
    </source>
</reference>
<dbReference type="Proteomes" id="UP000276587">
    <property type="component" value="Unassembled WGS sequence"/>
</dbReference>
<protein>
    <submittedName>
        <fullName evidence="1">Uncharacterized protein</fullName>
    </submittedName>
</protein>
<accession>A0A3M4AUG7</accession>
<keyword evidence="2" id="KW-1185">Reference proteome</keyword>